<gene>
    <name evidence="4" type="ORF">F4Y08_06465</name>
</gene>
<reference evidence="4" key="1">
    <citation type="submission" date="2019-09" db="EMBL/GenBank/DDBJ databases">
        <title>Characterisation of the sponge microbiome using genome-centric metagenomics.</title>
        <authorList>
            <person name="Engelberts J.P."/>
            <person name="Robbins S.J."/>
            <person name="De Goeij J.M."/>
            <person name="Aranda M."/>
            <person name="Bell S.C."/>
            <person name="Webster N.S."/>
        </authorList>
    </citation>
    <scope>NUCLEOTIDE SEQUENCE</scope>
    <source>
        <strain evidence="4">SB0662_bin_9</strain>
    </source>
</reference>
<dbReference type="PROSITE" id="PS50110">
    <property type="entry name" value="RESPONSE_REGULATORY"/>
    <property type="match status" value="1"/>
</dbReference>
<evidence type="ECO:0000259" key="3">
    <source>
        <dbReference type="PROSITE" id="PS50110"/>
    </source>
</evidence>
<organism evidence="4">
    <name type="scientific">Caldilineaceae bacterium SB0662_bin_9</name>
    <dbReference type="NCBI Taxonomy" id="2605258"/>
    <lineage>
        <taxon>Bacteria</taxon>
        <taxon>Bacillati</taxon>
        <taxon>Chloroflexota</taxon>
        <taxon>Caldilineae</taxon>
        <taxon>Caldilineales</taxon>
        <taxon>Caldilineaceae</taxon>
    </lineage>
</organism>
<protein>
    <recommendedName>
        <fullName evidence="3">Response regulatory domain-containing protein</fullName>
    </recommendedName>
</protein>
<evidence type="ECO:0000313" key="4">
    <source>
        <dbReference type="EMBL" id="MYD89969.1"/>
    </source>
</evidence>
<dbReference type="InterPro" id="IPR011006">
    <property type="entry name" value="CheY-like_superfamily"/>
</dbReference>
<dbReference type="SUPFAM" id="SSF46894">
    <property type="entry name" value="C-terminal effector domain of the bipartite response regulators"/>
    <property type="match status" value="1"/>
</dbReference>
<dbReference type="EMBL" id="VXPY01000039">
    <property type="protein sequence ID" value="MYD89969.1"/>
    <property type="molecule type" value="Genomic_DNA"/>
</dbReference>
<feature type="domain" description="Response regulatory" evidence="3">
    <location>
        <begin position="10"/>
        <end position="142"/>
    </location>
</feature>
<name>A0A6B1DQG6_9CHLR</name>
<keyword evidence="2" id="KW-0597">Phosphoprotein</keyword>
<keyword evidence="1" id="KW-0238">DNA-binding</keyword>
<evidence type="ECO:0000256" key="1">
    <source>
        <dbReference type="ARBA" id="ARBA00023125"/>
    </source>
</evidence>
<dbReference type="AlphaFoldDB" id="A0A6B1DQG6"/>
<dbReference type="Gene3D" id="1.10.10.10">
    <property type="entry name" value="Winged helix-like DNA-binding domain superfamily/Winged helix DNA-binding domain"/>
    <property type="match status" value="1"/>
</dbReference>
<dbReference type="GO" id="GO:0000160">
    <property type="term" value="P:phosphorelay signal transduction system"/>
    <property type="evidence" value="ECO:0007669"/>
    <property type="project" value="InterPro"/>
</dbReference>
<comment type="caution">
    <text evidence="4">The sequence shown here is derived from an EMBL/GenBank/DDBJ whole genome shotgun (WGS) entry which is preliminary data.</text>
</comment>
<dbReference type="InterPro" id="IPR001789">
    <property type="entry name" value="Sig_transdc_resp-reg_receiver"/>
</dbReference>
<dbReference type="GO" id="GO:0003677">
    <property type="term" value="F:DNA binding"/>
    <property type="evidence" value="ECO:0007669"/>
    <property type="project" value="UniProtKB-KW"/>
</dbReference>
<dbReference type="GO" id="GO:0006355">
    <property type="term" value="P:regulation of DNA-templated transcription"/>
    <property type="evidence" value="ECO:0007669"/>
    <property type="project" value="InterPro"/>
</dbReference>
<accession>A0A6B1DQG6</accession>
<evidence type="ECO:0000256" key="2">
    <source>
        <dbReference type="PROSITE-ProRule" id="PRU00169"/>
    </source>
</evidence>
<dbReference type="SUPFAM" id="SSF52172">
    <property type="entry name" value="CheY-like"/>
    <property type="match status" value="1"/>
</dbReference>
<dbReference type="InterPro" id="IPR016032">
    <property type="entry name" value="Sig_transdc_resp-reg_C-effctor"/>
</dbReference>
<dbReference type="InterPro" id="IPR036388">
    <property type="entry name" value="WH-like_DNA-bd_sf"/>
</dbReference>
<sequence>MTTDLHHPRRLLWVDSTPTALDPAGRFLRAHHLDLRFVDSFEAALVEIDTWSPHLLLLDYTSGAMAYATFVYARLPLVDPYRATGPLANNPWRHTASPILLTADGSTASTPGLVAPCLPRVAHFMPKPVEPSCLLPLVDKLLPEPNPGIILDPDQGCVEVQGCQYSVSEQSMDLLVTLARHHPRPLTAVRLAQRMHEERGVLISEASVRMAVLALRRQLVVDDSRSLIANKDGYFLTCTPTLISDWGTAELPSRQHGLPGRPLE</sequence>
<feature type="modified residue" description="4-aspartylphosphate" evidence="2">
    <location>
        <position position="59"/>
    </location>
</feature>
<proteinExistence type="predicted"/>
<dbReference type="Gene3D" id="3.40.50.2300">
    <property type="match status" value="1"/>
</dbReference>